<sequence>MEDQFGGRTDDDLFYDDFEPVDNAPSGSRTGRGLSGSGSGTSSAPGTRKRDSDGANFQARPAVNKIPRLVPLR</sequence>
<dbReference type="EMBL" id="KE653220">
    <property type="protein sequence ID" value="EQK99658.1"/>
    <property type="molecule type" value="Genomic_DNA"/>
</dbReference>
<name>T5AAR6_OPHSC</name>
<accession>T5AAR6</accession>
<evidence type="ECO:0000313" key="2">
    <source>
        <dbReference type="EMBL" id="EQK99658.1"/>
    </source>
</evidence>
<proteinExistence type="predicted"/>
<gene>
    <name evidence="2" type="ORF">OCS_04628</name>
</gene>
<organism evidence="2 3">
    <name type="scientific">Ophiocordyceps sinensis (strain Co18 / CGMCC 3.14243)</name>
    <name type="common">Yarsagumba caterpillar fungus</name>
    <name type="synonym">Hirsutella sinensis</name>
    <dbReference type="NCBI Taxonomy" id="911162"/>
    <lineage>
        <taxon>Eukaryota</taxon>
        <taxon>Fungi</taxon>
        <taxon>Dikarya</taxon>
        <taxon>Ascomycota</taxon>
        <taxon>Pezizomycotina</taxon>
        <taxon>Sordariomycetes</taxon>
        <taxon>Hypocreomycetidae</taxon>
        <taxon>Hypocreales</taxon>
        <taxon>Ophiocordycipitaceae</taxon>
        <taxon>Ophiocordyceps</taxon>
    </lineage>
</organism>
<dbReference type="AlphaFoldDB" id="T5AAR6"/>
<protein>
    <submittedName>
        <fullName evidence="2">Uncharacterized protein</fullName>
    </submittedName>
</protein>
<evidence type="ECO:0000256" key="1">
    <source>
        <dbReference type="SAM" id="MobiDB-lite"/>
    </source>
</evidence>
<evidence type="ECO:0000313" key="3">
    <source>
        <dbReference type="Proteomes" id="UP000019374"/>
    </source>
</evidence>
<reference evidence="2 3" key="1">
    <citation type="journal article" date="2013" name="Chin. Sci. Bull.">
        <title>Genome survey uncovers the secrets of sex and lifestyle in caterpillar fungus.</title>
        <authorList>
            <person name="Hu X."/>
            <person name="Zhang Y."/>
            <person name="Xiao G."/>
            <person name="Zheng P."/>
            <person name="Xia Y."/>
            <person name="Zhang X."/>
            <person name="St Leger R.J."/>
            <person name="Liu X."/>
            <person name="Wang C."/>
        </authorList>
    </citation>
    <scope>NUCLEOTIDE SEQUENCE [LARGE SCALE GENOMIC DNA]</scope>
    <source>
        <strain evidence="3">Co18 / CGMCC 3.14243</strain>
        <tissue evidence="2">Fruit-body</tissue>
    </source>
</reference>
<feature type="region of interest" description="Disordered" evidence="1">
    <location>
        <begin position="1"/>
        <end position="73"/>
    </location>
</feature>
<dbReference type="HOGENOM" id="CLU_2705482_0_0_1"/>
<dbReference type="Proteomes" id="UP000019374">
    <property type="component" value="Unassembled WGS sequence"/>
</dbReference>